<proteinExistence type="predicted"/>
<comment type="caution">
    <text evidence="1">The sequence shown here is derived from an EMBL/GenBank/DDBJ whole genome shotgun (WGS) entry which is preliminary data.</text>
</comment>
<keyword evidence="2" id="KW-1185">Reference proteome</keyword>
<evidence type="ECO:0000313" key="1">
    <source>
        <dbReference type="EMBL" id="CAG8747378.1"/>
    </source>
</evidence>
<protein>
    <submittedName>
        <fullName evidence="1">17010_t:CDS:1</fullName>
    </submittedName>
</protein>
<reference evidence="1" key="1">
    <citation type="submission" date="2021-06" db="EMBL/GenBank/DDBJ databases">
        <authorList>
            <person name="Kallberg Y."/>
            <person name="Tangrot J."/>
            <person name="Rosling A."/>
        </authorList>
    </citation>
    <scope>NUCLEOTIDE SEQUENCE</scope>
    <source>
        <strain evidence="1">28 12/20/2015</strain>
    </source>
</reference>
<dbReference type="EMBL" id="CAJVPW010041000">
    <property type="protein sequence ID" value="CAG8747378.1"/>
    <property type="molecule type" value="Genomic_DNA"/>
</dbReference>
<gene>
    <name evidence="1" type="ORF">SPELUC_LOCUS14230</name>
</gene>
<feature type="non-terminal residue" evidence="1">
    <location>
        <position position="46"/>
    </location>
</feature>
<accession>A0ACA9QDP1</accession>
<sequence length="46" mass="5116">MGVSVVATQKKTFEINQTAKCNLKQPNERRNPPITTASKQIDTNDV</sequence>
<organism evidence="1 2">
    <name type="scientific">Cetraspora pellucida</name>
    <dbReference type="NCBI Taxonomy" id="1433469"/>
    <lineage>
        <taxon>Eukaryota</taxon>
        <taxon>Fungi</taxon>
        <taxon>Fungi incertae sedis</taxon>
        <taxon>Mucoromycota</taxon>
        <taxon>Glomeromycotina</taxon>
        <taxon>Glomeromycetes</taxon>
        <taxon>Diversisporales</taxon>
        <taxon>Gigasporaceae</taxon>
        <taxon>Cetraspora</taxon>
    </lineage>
</organism>
<name>A0ACA9QDP1_9GLOM</name>
<evidence type="ECO:0000313" key="2">
    <source>
        <dbReference type="Proteomes" id="UP000789366"/>
    </source>
</evidence>
<dbReference type="Proteomes" id="UP000789366">
    <property type="component" value="Unassembled WGS sequence"/>
</dbReference>